<feature type="domain" description="C2H2-type" evidence="7">
    <location>
        <begin position="99"/>
        <end position="126"/>
    </location>
</feature>
<evidence type="ECO:0000313" key="8">
    <source>
        <dbReference type="EMBL" id="KAG5678482.1"/>
    </source>
</evidence>
<dbReference type="GO" id="GO:0008270">
    <property type="term" value="F:zinc ion binding"/>
    <property type="evidence" value="ECO:0007669"/>
    <property type="project" value="UniProtKB-KW"/>
</dbReference>
<feature type="domain" description="C2H2-type" evidence="7">
    <location>
        <begin position="151"/>
        <end position="174"/>
    </location>
</feature>
<dbReference type="PANTHER" id="PTHR24379">
    <property type="entry name" value="KRAB AND ZINC FINGER DOMAIN-CONTAINING"/>
    <property type="match status" value="1"/>
</dbReference>
<dbReference type="Proteomes" id="UP001107558">
    <property type="component" value="Chromosome 2"/>
</dbReference>
<dbReference type="PANTHER" id="PTHR24379:SF127">
    <property type="entry name" value="BLOODY FINGERS-RELATED"/>
    <property type="match status" value="1"/>
</dbReference>
<keyword evidence="9" id="KW-1185">Reference proteome</keyword>
<keyword evidence="4" id="KW-0862">Zinc</keyword>
<feature type="domain" description="C2H2-type" evidence="7">
    <location>
        <begin position="498"/>
        <end position="526"/>
    </location>
</feature>
<feature type="domain" description="C2H2-type" evidence="7">
    <location>
        <begin position="708"/>
        <end position="737"/>
    </location>
</feature>
<evidence type="ECO:0000313" key="9">
    <source>
        <dbReference type="Proteomes" id="UP001107558"/>
    </source>
</evidence>
<dbReference type="OrthoDB" id="6077919at2759"/>
<dbReference type="PROSITE" id="PS50157">
    <property type="entry name" value="ZINC_FINGER_C2H2_2"/>
    <property type="match status" value="12"/>
</dbReference>
<feature type="domain" description="C2H2-type" evidence="7">
    <location>
        <begin position="562"/>
        <end position="590"/>
    </location>
</feature>
<dbReference type="SMART" id="SM00355">
    <property type="entry name" value="ZnF_C2H2"/>
    <property type="match status" value="16"/>
</dbReference>
<feature type="domain" description="C2H2-type" evidence="7">
    <location>
        <begin position="738"/>
        <end position="761"/>
    </location>
</feature>
<dbReference type="InterPro" id="IPR013087">
    <property type="entry name" value="Znf_C2H2_type"/>
</dbReference>
<evidence type="ECO:0000256" key="3">
    <source>
        <dbReference type="ARBA" id="ARBA00022771"/>
    </source>
</evidence>
<feature type="domain" description="C2H2-type" evidence="7">
    <location>
        <begin position="533"/>
        <end position="561"/>
    </location>
</feature>
<evidence type="ECO:0000256" key="1">
    <source>
        <dbReference type="ARBA" id="ARBA00022723"/>
    </source>
</evidence>
<keyword evidence="3 5" id="KW-0863">Zinc-finger</keyword>
<gene>
    <name evidence="8" type="ORF">PVAND_008152</name>
</gene>
<evidence type="ECO:0000256" key="2">
    <source>
        <dbReference type="ARBA" id="ARBA00022737"/>
    </source>
</evidence>
<dbReference type="EMBL" id="JADBJN010000002">
    <property type="protein sequence ID" value="KAG5678482.1"/>
    <property type="molecule type" value="Genomic_DNA"/>
</dbReference>
<feature type="coiled-coil region" evidence="6">
    <location>
        <begin position="340"/>
        <end position="370"/>
    </location>
</feature>
<dbReference type="SUPFAM" id="SSF57667">
    <property type="entry name" value="beta-beta-alpha zinc fingers"/>
    <property type="match status" value="6"/>
</dbReference>
<proteinExistence type="predicted"/>
<evidence type="ECO:0000256" key="4">
    <source>
        <dbReference type="ARBA" id="ARBA00022833"/>
    </source>
</evidence>
<keyword evidence="1" id="KW-0479">Metal-binding</keyword>
<dbReference type="PROSITE" id="PS00028">
    <property type="entry name" value="ZINC_FINGER_C2H2_1"/>
    <property type="match status" value="11"/>
</dbReference>
<accession>A0A9J6C8W6</accession>
<evidence type="ECO:0000256" key="5">
    <source>
        <dbReference type="PROSITE-ProRule" id="PRU00042"/>
    </source>
</evidence>
<sequence>MAVSSENNIIYNEDMNNLKESCTMCKKNSASLAENQNGNKICKECRASNLKTRERKCRRCKKYTTVNIKENNAFTRKCDDCFKKKRTKGPKPKPVINFVQCDLCGVSFDKKILIYAHMDKHRSDTTCRVCHASFSRRNTLRIHLRTHFENFICEQCGYSTTNKITFRNHIKLHSVVNVNDNKIQKQQVKYRYPVVRGSFPCSHCGLIFSTKTTLIGHEKRQHESGNKGFKCQNCGLTVFRQKEFREHLMTHSNKPLLFCQYPNCDYYYNTVKRMNMHIRAVHETKNDNYECQNCKKTFKHRMSLEKHQMNNRCIPLSIRKLNSAKKNISKSTKYVENKTKEELERNAKLAKEQYLEIRGLNKIIEKEKEEDTDNDVFKQVNDYLDQDTKINDDLENINVQPFVKIEIKSEPIDNEMVLIENTYNEEKISNALNKIMPIHNRFPIVYLQRLDENMLKSISIIKKEEKDDSGVALIQSEKKSNNKKDRKKARQRNKDRVFCCKFCTEFFVKKKSLKDHEKYFHKTEIDKNLTQIYTCDMCGKQFNKHVAIKVHIKFVHLSTSNFSCSHCQLKYKTKNFLKRHIEESHLGLKRFSCQFCGKEFKRKEHLHDHENRHANPVTCHICGKLVKSLEQHVKNIHKEKKEAETFPCSFCGKFFNKYVLKTHINNVHNKLHYAHTIDRPCLKCEQKFTRLEDLKRHELMNHFEGVIKYCHYQGCNKMFKSVKLLNMHMHVHERSEEDTCNNCGKIFQTISGLKKHALKKHNVLL</sequence>
<feature type="domain" description="C2H2-type" evidence="7">
    <location>
        <begin position="229"/>
        <end position="256"/>
    </location>
</feature>
<dbReference type="Gene3D" id="3.30.160.60">
    <property type="entry name" value="Classic Zinc Finger"/>
    <property type="match status" value="7"/>
</dbReference>
<evidence type="ECO:0000259" key="7">
    <source>
        <dbReference type="PROSITE" id="PS50157"/>
    </source>
</evidence>
<protein>
    <recommendedName>
        <fullName evidence="7">C2H2-type domain-containing protein</fullName>
    </recommendedName>
</protein>
<dbReference type="Pfam" id="PF00096">
    <property type="entry name" value="zf-C2H2"/>
    <property type="match status" value="5"/>
</dbReference>
<feature type="domain" description="C2H2-type" evidence="7">
    <location>
        <begin position="199"/>
        <end position="227"/>
    </location>
</feature>
<reference evidence="8" key="1">
    <citation type="submission" date="2021-03" db="EMBL/GenBank/DDBJ databases">
        <title>Chromosome level genome of the anhydrobiotic midge Polypedilum vanderplanki.</title>
        <authorList>
            <person name="Yoshida Y."/>
            <person name="Kikawada T."/>
            <person name="Gusev O."/>
        </authorList>
    </citation>
    <scope>NUCLEOTIDE SEQUENCE</scope>
    <source>
        <strain evidence="8">NIAS01</strain>
        <tissue evidence="8">Whole body or cell culture</tissue>
    </source>
</reference>
<dbReference type="InterPro" id="IPR036236">
    <property type="entry name" value="Znf_C2H2_sf"/>
</dbReference>
<comment type="caution">
    <text evidence="8">The sequence shown here is derived from an EMBL/GenBank/DDBJ whole genome shotgun (WGS) entry which is preliminary data.</text>
</comment>
<feature type="domain" description="C2H2-type" evidence="7">
    <location>
        <begin position="289"/>
        <end position="308"/>
    </location>
</feature>
<organism evidence="8 9">
    <name type="scientific">Polypedilum vanderplanki</name>
    <name type="common">Sleeping chironomid midge</name>
    <dbReference type="NCBI Taxonomy" id="319348"/>
    <lineage>
        <taxon>Eukaryota</taxon>
        <taxon>Metazoa</taxon>
        <taxon>Ecdysozoa</taxon>
        <taxon>Arthropoda</taxon>
        <taxon>Hexapoda</taxon>
        <taxon>Insecta</taxon>
        <taxon>Pterygota</taxon>
        <taxon>Neoptera</taxon>
        <taxon>Endopterygota</taxon>
        <taxon>Diptera</taxon>
        <taxon>Nematocera</taxon>
        <taxon>Chironomoidea</taxon>
        <taxon>Chironomidae</taxon>
        <taxon>Chironominae</taxon>
        <taxon>Polypedilum</taxon>
        <taxon>Polypedilum</taxon>
    </lineage>
</organism>
<keyword evidence="6" id="KW-0175">Coiled coil</keyword>
<name>A0A9J6C8W6_POLVA</name>
<feature type="domain" description="C2H2-type" evidence="7">
    <location>
        <begin position="591"/>
        <end position="618"/>
    </location>
</feature>
<feature type="domain" description="C2H2-type" evidence="7">
    <location>
        <begin position="125"/>
        <end position="147"/>
    </location>
</feature>
<dbReference type="AlphaFoldDB" id="A0A9J6C8W6"/>
<evidence type="ECO:0000256" key="6">
    <source>
        <dbReference type="SAM" id="Coils"/>
    </source>
</evidence>
<keyword evidence="2" id="KW-0677">Repeat</keyword>